<dbReference type="PRINTS" id="PR00038">
    <property type="entry name" value="HTHLUXR"/>
</dbReference>
<keyword evidence="2 7" id="KW-0238">DNA-binding</keyword>
<dbReference type="InterPro" id="IPR036388">
    <property type="entry name" value="WH-like_DNA-bd_sf"/>
</dbReference>
<evidence type="ECO:0000256" key="5">
    <source>
        <dbReference type="SAM" id="Phobius"/>
    </source>
</evidence>
<dbReference type="SMART" id="SM00421">
    <property type="entry name" value="HTH_LUXR"/>
    <property type="match status" value="1"/>
</dbReference>
<dbReference type="PANTHER" id="PTHR44688:SF16">
    <property type="entry name" value="DNA-BINDING TRANSCRIPTIONAL ACTIVATOR DEVR_DOSR"/>
    <property type="match status" value="1"/>
</dbReference>
<comment type="caution">
    <text evidence="7">The sequence shown here is derived from an EMBL/GenBank/DDBJ whole genome shotgun (WGS) entry which is preliminary data.</text>
</comment>
<dbReference type="InterPro" id="IPR016032">
    <property type="entry name" value="Sig_transdc_resp-reg_C-effctor"/>
</dbReference>
<dbReference type="AlphaFoldDB" id="A0A6N8JQB8"/>
<feature type="transmembrane region" description="Helical" evidence="5">
    <location>
        <begin position="113"/>
        <end position="131"/>
    </location>
</feature>
<dbReference type="InterPro" id="IPR000792">
    <property type="entry name" value="Tscrpt_reg_LuxR_C"/>
</dbReference>
<dbReference type="CDD" id="cd06170">
    <property type="entry name" value="LuxR_C_like"/>
    <property type="match status" value="1"/>
</dbReference>
<sequence length="595" mass="62505">MRYHAHHRTTTQPGEGTQVSFQIRGHRHTENTARSLGGSAAGGALAALENTDRAVEGGAASASESAPAPLGAVTDSAILDFLIIVLGFGLCRAWIVFCLGAPLVLPAASPTHWVYLAAGALCALLVALVCRSGGPVVVRVRGLLFKITPFALLASGTLIPLAVALNSEVLMVCGFVTGGMGAGPLQVLWGDRFAHHSVQFAAFASPAAAVVTAMVSALSSSHTSFVGFTAIPLLSFALLAFHAHRTGHPWATLFGKPGAAAARGATDGEAVGSAEAPESRAAAESGDAARRKRAVPLGVGKLMFSIMIFSLLCRMFDTMNTGADPLAALGGSAIFALVVVGVAFFAIVARVRDRFNPTFIYRLSLPIMVAGYVAIALLFDSHAAFSLLIINVGYEFFDILTWVLFVDAARRRRGGGLYIFGLGVAFMFCGMALGNAASHVVGALVVVGDLQANVLAMAAILCLVIVAFLVLPEGTVAQLSESLREGRRESHEERAKTADGDAEAAAENEGETQEESSGEGRIESHCAAVARDFGLTPRESEVIVLLAYGRTLAIIARDLHIAQGTARTHIENIYRKLDVHKQQELIDLVESHESM</sequence>
<evidence type="ECO:0000256" key="2">
    <source>
        <dbReference type="ARBA" id="ARBA00023125"/>
    </source>
</evidence>
<feature type="transmembrane region" description="Helical" evidence="5">
    <location>
        <begin position="417"/>
        <end position="438"/>
    </location>
</feature>
<feature type="transmembrane region" description="Helical" evidence="5">
    <location>
        <begin position="143"/>
        <end position="163"/>
    </location>
</feature>
<dbReference type="GO" id="GO:0003677">
    <property type="term" value="F:DNA binding"/>
    <property type="evidence" value="ECO:0007669"/>
    <property type="project" value="UniProtKB-KW"/>
</dbReference>
<gene>
    <name evidence="7" type="ORF">GKZ27_07640</name>
</gene>
<evidence type="ECO:0000256" key="3">
    <source>
        <dbReference type="ARBA" id="ARBA00023163"/>
    </source>
</evidence>
<feature type="region of interest" description="Disordered" evidence="4">
    <location>
        <begin position="482"/>
        <end position="522"/>
    </location>
</feature>
<protein>
    <submittedName>
        <fullName evidence="7">DNA-binding response regulator</fullName>
    </submittedName>
</protein>
<dbReference type="PROSITE" id="PS50043">
    <property type="entry name" value="HTH_LUXR_2"/>
    <property type="match status" value="1"/>
</dbReference>
<dbReference type="GO" id="GO:0006355">
    <property type="term" value="P:regulation of DNA-templated transcription"/>
    <property type="evidence" value="ECO:0007669"/>
    <property type="project" value="InterPro"/>
</dbReference>
<feature type="transmembrane region" description="Helical" evidence="5">
    <location>
        <begin position="325"/>
        <end position="347"/>
    </location>
</feature>
<evidence type="ECO:0000313" key="8">
    <source>
        <dbReference type="Proteomes" id="UP000463388"/>
    </source>
</evidence>
<dbReference type="Gene3D" id="1.10.10.10">
    <property type="entry name" value="Winged helix-like DNA-binding domain superfamily/Winged helix DNA-binding domain"/>
    <property type="match status" value="1"/>
</dbReference>
<dbReference type="PANTHER" id="PTHR44688">
    <property type="entry name" value="DNA-BINDING TRANSCRIPTIONAL ACTIVATOR DEVR_DOSR"/>
    <property type="match status" value="1"/>
</dbReference>
<evidence type="ECO:0000313" key="7">
    <source>
        <dbReference type="EMBL" id="MVX61324.1"/>
    </source>
</evidence>
<organism evidence="7 8">
    <name type="scientific">Adlercreutzia mucosicola</name>
    <dbReference type="NCBI Taxonomy" id="580026"/>
    <lineage>
        <taxon>Bacteria</taxon>
        <taxon>Bacillati</taxon>
        <taxon>Actinomycetota</taxon>
        <taxon>Coriobacteriia</taxon>
        <taxon>Eggerthellales</taxon>
        <taxon>Eggerthellaceae</taxon>
        <taxon>Adlercreutzia</taxon>
    </lineage>
</organism>
<keyword evidence="5" id="KW-0472">Membrane</keyword>
<keyword evidence="5" id="KW-0812">Transmembrane</keyword>
<dbReference type="SUPFAM" id="SSF46894">
    <property type="entry name" value="C-terminal effector domain of the bipartite response regulators"/>
    <property type="match status" value="1"/>
</dbReference>
<dbReference type="Proteomes" id="UP000463388">
    <property type="component" value="Unassembled WGS sequence"/>
</dbReference>
<keyword evidence="8" id="KW-1185">Reference proteome</keyword>
<feature type="transmembrane region" description="Helical" evidence="5">
    <location>
        <begin position="385"/>
        <end position="405"/>
    </location>
</feature>
<feature type="compositionally biased region" description="Basic and acidic residues" evidence="4">
    <location>
        <begin position="482"/>
        <end position="499"/>
    </location>
</feature>
<feature type="transmembrane region" description="Helical" evidence="5">
    <location>
        <begin position="200"/>
        <end position="219"/>
    </location>
</feature>
<feature type="compositionally biased region" description="Acidic residues" evidence="4">
    <location>
        <begin position="500"/>
        <end position="517"/>
    </location>
</feature>
<keyword evidence="3" id="KW-0804">Transcription</keyword>
<feature type="transmembrane region" description="Helical" evidence="5">
    <location>
        <begin position="225"/>
        <end position="243"/>
    </location>
</feature>
<keyword evidence="5" id="KW-1133">Transmembrane helix</keyword>
<proteinExistence type="predicted"/>
<dbReference type="EMBL" id="WSRR01000018">
    <property type="protein sequence ID" value="MVX61324.1"/>
    <property type="molecule type" value="Genomic_DNA"/>
</dbReference>
<feature type="transmembrane region" description="Helical" evidence="5">
    <location>
        <begin position="169"/>
        <end position="188"/>
    </location>
</feature>
<reference evidence="7 8" key="1">
    <citation type="submission" date="2019-12" db="EMBL/GenBank/DDBJ databases">
        <title>Microbes associate with the intestines of laboratory mice.</title>
        <authorList>
            <person name="Navarre W."/>
            <person name="Wong E."/>
        </authorList>
    </citation>
    <scope>NUCLEOTIDE SEQUENCE [LARGE SCALE GENOMIC DNA]</scope>
    <source>
        <strain evidence="7 8">NM66_B29</strain>
    </source>
</reference>
<feature type="transmembrane region" description="Helical" evidence="5">
    <location>
        <begin position="81"/>
        <end position="107"/>
    </location>
</feature>
<feature type="transmembrane region" description="Helical" evidence="5">
    <location>
        <begin position="359"/>
        <end position="379"/>
    </location>
</feature>
<evidence type="ECO:0000259" key="6">
    <source>
        <dbReference type="PROSITE" id="PS50043"/>
    </source>
</evidence>
<feature type="domain" description="HTH luxR-type" evidence="6">
    <location>
        <begin position="528"/>
        <end position="593"/>
    </location>
</feature>
<dbReference type="Pfam" id="PF00196">
    <property type="entry name" value="GerE"/>
    <property type="match status" value="1"/>
</dbReference>
<feature type="transmembrane region" description="Helical" evidence="5">
    <location>
        <begin position="294"/>
        <end position="313"/>
    </location>
</feature>
<evidence type="ECO:0000256" key="4">
    <source>
        <dbReference type="SAM" id="MobiDB-lite"/>
    </source>
</evidence>
<dbReference type="OrthoDB" id="161302at2"/>
<evidence type="ECO:0000256" key="1">
    <source>
        <dbReference type="ARBA" id="ARBA00023015"/>
    </source>
</evidence>
<keyword evidence="1" id="KW-0805">Transcription regulation</keyword>
<name>A0A6N8JQB8_9ACTN</name>
<feature type="transmembrane region" description="Helical" evidence="5">
    <location>
        <begin position="450"/>
        <end position="471"/>
    </location>
</feature>
<accession>A0A6N8JQB8</accession>